<feature type="chain" id="PRO_5041914289" evidence="2">
    <location>
        <begin position="30"/>
        <end position="183"/>
    </location>
</feature>
<dbReference type="RefSeq" id="XP_058341571.1">
    <property type="nucleotide sequence ID" value="XM_058487749.1"/>
</dbReference>
<dbReference type="Proteomes" id="UP001234581">
    <property type="component" value="Unassembled WGS sequence"/>
</dbReference>
<organism evidence="3 4">
    <name type="scientific">Lichtheimia ornata</name>
    <dbReference type="NCBI Taxonomy" id="688661"/>
    <lineage>
        <taxon>Eukaryota</taxon>
        <taxon>Fungi</taxon>
        <taxon>Fungi incertae sedis</taxon>
        <taxon>Mucoromycota</taxon>
        <taxon>Mucoromycotina</taxon>
        <taxon>Mucoromycetes</taxon>
        <taxon>Mucorales</taxon>
        <taxon>Lichtheimiaceae</taxon>
        <taxon>Lichtheimia</taxon>
    </lineage>
</organism>
<evidence type="ECO:0000256" key="1">
    <source>
        <dbReference type="SAM" id="MobiDB-lite"/>
    </source>
</evidence>
<feature type="region of interest" description="Disordered" evidence="1">
    <location>
        <begin position="97"/>
        <end position="160"/>
    </location>
</feature>
<comment type="caution">
    <text evidence="3">The sequence shown here is derived from an EMBL/GenBank/DDBJ whole genome shotgun (WGS) entry which is preliminary data.</text>
</comment>
<sequence>MHLLQMNNSLNTLLLTLVTLTAVAMAVVAIEPTSVPLSGPSGTVCAAVVCPSSDGNSAAAPCPERCKDACVQVQDPCCPDQTVAVCSDEYSSVVGGGGSSTSAVASSGGPSSSSSTVEPSASATSTTAAPSGSEVPSENPSSSSSPAAESSTEPNNEGGAVALAGRPGVLLPLALLVIAMLMG</sequence>
<dbReference type="AlphaFoldDB" id="A0AAD7UZR4"/>
<gene>
    <name evidence="3" type="ORF">O0I10_007737</name>
</gene>
<proteinExistence type="predicted"/>
<evidence type="ECO:0000313" key="4">
    <source>
        <dbReference type="Proteomes" id="UP001234581"/>
    </source>
</evidence>
<evidence type="ECO:0000256" key="2">
    <source>
        <dbReference type="SAM" id="SignalP"/>
    </source>
</evidence>
<keyword evidence="4" id="KW-1185">Reference proteome</keyword>
<name>A0AAD7UZR4_9FUNG</name>
<dbReference type="GeneID" id="83215144"/>
<dbReference type="EMBL" id="JARTCD010000038">
    <property type="protein sequence ID" value="KAJ8656658.1"/>
    <property type="molecule type" value="Genomic_DNA"/>
</dbReference>
<protein>
    <submittedName>
        <fullName evidence="3">Uncharacterized protein</fullName>
    </submittedName>
</protein>
<reference evidence="3 4" key="1">
    <citation type="submission" date="2023-03" db="EMBL/GenBank/DDBJ databases">
        <title>Genome sequence of Lichtheimia ornata CBS 291.66.</title>
        <authorList>
            <person name="Mohabir J.T."/>
            <person name="Shea T.P."/>
            <person name="Kurbessoian T."/>
            <person name="Berby B."/>
            <person name="Fontaine J."/>
            <person name="Livny J."/>
            <person name="Gnirke A."/>
            <person name="Stajich J.E."/>
            <person name="Cuomo C.A."/>
        </authorList>
    </citation>
    <scope>NUCLEOTIDE SEQUENCE [LARGE SCALE GENOMIC DNA]</scope>
    <source>
        <strain evidence="3">CBS 291.66</strain>
    </source>
</reference>
<accession>A0AAD7UZR4</accession>
<feature type="signal peptide" evidence="2">
    <location>
        <begin position="1"/>
        <end position="29"/>
    </location>
</feature>
<evidence type="ECO:0000313" key="3">
    <source>
        <dbReference type="EMBL" id="KAJ8656658.1"/>
    </source>
</evidence>
<keyword evidence="2" id="KW-0732">Signal</keyword>
<feature type="compositionally biased region" description="Low complexity" evidence="1">
    <location>
        <begin position="100"/>
        <end position="154"/>
    </location>
</feature>